<dbReference type="EMBL" id="QDFR01000016">
    <property type="protein sequence ID" value="PVE49875.1"/>
    <property type="molecule type" value="Genomic_DNA"/>
</dbReference>
<evidence type="ECO:0000313" key="1">
    <source>
        <dbReference type="EMBL" id="PVE49875.1"/>
    </source>
</evidence>
<evidence type="ECO:0000313" key="2">
    <source>
        <dbReference type="Proteomes" id="UP000244335"/>
    </source>
</evidence>
<comment type="caution">
    <text evidence="1">The sequence shown here is derived from an EMBL/GenBank/DDBJ whole genome shotgun (WGS) entry which is preliminary data.</text>
</comment>
<gene>
    <name evidence="1" type="ORF">DC430_23540</name>
</gene>
<reference evidence="1 2" key="1">
    <citation type="submission" date="2018-04" db="EMBL/GenBank/DDBJ databases">
        <authorList>
            <person name="Hagen T."/>
        </authorList>
    </citation>
    <scope>NUCLEOTIDE SEQUENCE [LARGE SCALE GENOMIC DNA]</scope>
    <source>
        <strain evidence="1 2">TPD7009</strain>
    </source>
</reference>
<protein>
    <submittedName>
        <fullName evidence="1">Uncharacterized protein</fullName>
    </submittedName>
</protein>
<accession>A0AA92BYS2</accession>
<sequence length="64" mass="7472">MKWIVALAQWLHARRGAPFDRPLDLDEAMRIALERFPNDPMVQKAKAVSELYMRNLLGKRLHDA</sequence>
<name>A0AA92BYS2_RHIRH</name>
<dbReference type="AlphaFoldDB" id="A0AA92BYS2"/>
<dbReference type="Proteomes" id="UP000244335">
    <property type="component" value="Unassembled WGS sequence"/>
</dbReference>
<organism evidence="1 2">
    <name type="scientific">Rhizobium rhizogenes</name>
    <name type="common">Agrobacterium rhizogenes</name>
    <dbReference type="NCBI Taxonomy" id="359"/>
    <lineage>
        <taxon>Bacteria</taxon>
        <taxon>Pseudomonadati</taxon>
        <taxon>Pseudomonadota</taxon>
        <taxon>Alphaproteobacteria</taxon>
        <taxon>Hyphomicrobiales</taxon>
        <taxon>Rhizobiaceae</taxon>
        <taxon>Rhizobium/Agrobacterium group</taxon>
        <taxon>Rhizobium</taxon>
    </lineage>
</organism>
<proteinExistence type="predicted"/>